<evidence type="ECO:0000313" key="1">
    <source>
        <dbReference type="EMBL" id="MFC3714795.1"/>
    </source>
</evidence>
<dbReference type="PANTHER" id="PTHR43861">
    <property type="entry name" value="TRANS-ACONITATE 2-METHYLTRANSFERASE-RELATED"/>
    <property type="match status" value="1"/>
</dbReference>
<dbReference type="GO" id="GO:0008168">
    <property type="term" value="F:methyltransferase activity"/>
    <property type="evidence" value="ECO:0007669"/>
    <property type="project" value="UniProtKB-KW"/>
</dbReference>
<dbReference type="InterPro" id="IPR029063">
    <property type="entry name" value="SAM-dependent_MTases_sf"/>
</dbReference>
<evidence type="ECO:0000313" key="2">
    <source>
        <dbReference type="Proteomes" id="UP001595705"/>
    </source>
</evidence>
<dbReference type="RefSeq" id="WP_386741748.1">
    <property type="nucleotide sequence ID" value="NZ_JBHRYA010000001.1"/>
</dbReference>
<organism evidence="1 2">
    <name type="scientific">Luteimonas soli</name>
    <dbReference type="NCBI Taxonomy" id="1648966"/>
    <lineage>
        <taxon>Bacteria</taxon>
        <taxon>Pseudomonadati</taxon>
        <taxon>Pseudomonadota</taxon>
        <taxon>Gammaproteobacteria</taxon>
        <taxon>Lysobacterales</taxon>
        <taxon>Lysobacteraceae</taxon>
        <taxon>Luteimonas</taxon>
    </lineage>
</organism>
<dbReference type="EMBL" id="JBHRYA010000001">
    <property type="protein sequence ID" value="MFC3714795.1"/>
    <property type="molecule type" value="Genomic_DNA"/>
</dbReference>
<dbReference type="Gene3D" id="3.40.50.150">
    <property type="entry name" value="Vaccinia Virus protein VP39"/>
    <property type="match status" value="1"/>
</dbReference>
<dbReference type="Proteomes" id="UP001595705">
    <property type="component" value="Unassembled WGS sequence"/>
</dbReference>
<keyword evidence="1" id="KW-0808">Transferase</keyword>
<proteinExistence type="predicted"/>
<name>A0ABV7XF30_9GAMM</name>
<protein>
    <submittedName>
        <fullName evidence="1">Methyltransferase domain-containing protein</fullName>
    </submittedName>
</protein>
<dbReference type="CDD" id="cd02440">
    <property type="entry name" value="AdoMet_MTases"/>
    <property type="match status" value="1"/>
</dbReference>
<dbReference type="Pfam" id="PF13489">
    <property type="entry name" value="Methyltransf_23"/>
    <property type="match status" value="1"/>
</dbReference>
<dbReference type="SUPFAM" id="SSF53335">
    <property type="entry name" value="S-adenosyl-L-methionine-dependent methyltransferases"/>
    <property type="match status" value="1"/>
</dbReference>
<gene>
    <name evidence="1" type="ORF">ACFONC_01310</name>
</gene>
<sequence length="462" mass="50651">MAQYQSFPDAAGDSRTLDKLKALKLPDLKGKSFLDIGCNEGFFCGFASYQGAARSVGIDSSRPFIQRASRRFPECEFHQQSWEELPAGPFDVILLASALHYADDQAELLHRLVERLGPDGLLVLELGIASSEKSEWIRIKRGIDERYFPSMPKLREVLVDYAWKWMGRSISQDGDPIGRHVIHISRRRPVAYLLMQPPGYGKSSIASRLFVPAGVPVISGDQQLSQVAEGKLAASERLGAIIKNDYSPFRIDEMIRQIFERGLGGDLVDLWAAQGGDGDFTLDAYVPPEEHASVEKAFVALGYLPVQLHWDRVGPRLLPAETLGERADAFYLSLVDAASTSPDATTGGCGDDGLGFVDDLSLQDGQLAVRGWAIDSTGAMPPKLGIRIGRKTTIVDVFDKQSRPDVQRHLGLPHALVGYRFTVDAPGLRHVADLGADFEVFIPSAASFAFARPLTQMLAGRE</sequence>
<reference evidence="2" key="1">
    <citation type="journal article" date="2019" name="Int. J. Syst. Evol. Microbiol.">
        <title>The Global Catalogue of Microorganisms (GCM) 10K type strain sequencing project: providing services to taxonomists for standard genome sequencing and annotation.</title>
        <authorList>
            <consortium name="The Broad Institute Genomics Platform"/>
            <consortium name="The Broad Institute Genome Sequencing Center for Infectious Disease"/>
            <person name="Wu L."/>
            <person name="Ma J."/>
        </authorList>
    </citation>
    <scope>NUCLEOTIDE SEQUENCE [LARGE SCALE GENOMIC DNA]</scope>
    <source>
        <strain evidence="2">KCTC 42441</strain>
    </source>
</reference>
<dbReference type="GO" id="GO:0032259">
    <property type="term" value="P:methylation"/>
    <property type="evidence" value="ECO:0007669"/>
    <property type="project" value="UniProtKB-KW"/>
</dbReference>
<keyword evidence="2" id="KW-1185">Reference proteome</keyword>
<comment type="caution">
    <text evidence="1">The sequence shown here is derived from an EMBL/GenBank/DDBJ whole genome shotgun (WGS) entry which is preliminary data.</text>
</comment>
<accession>A0ABV7XF30</accession>
<keyword evidence="1" id="KW-0489">Methyltransferase</keyword>